<keyword evidence="3" id="KW-1185">Reference proteome</keyword>
<dbReference type="Proteomes" id="UP000243081">
    <property type="component" value="Unassembled WGS sequence"/>
</dbReference>
<name>A0A179IU16_CORDF</name>
<sequence>MSPNMQDLIADLTIMQIKNFFERTSGITQAQCNHYASTAVGQPVRASAVQGATSYTVEGVNSAKGGVVQFRSAEAALDVDKIQAAQIAYGPRFVSCPREAGCSAGLHAYVMDNVGGVSVYLAREELRANENRLLSCTVEDFAHFFAAPWHNHELPSSASATDRAELYARYRDDLEQLHSGLPGRFSSTLESLLETLPSLFQPDWPMVPNHTDLLENNIHVDSATGHITGIVDWADADISPFGASLEGLESLLGQRTLSGWRWVAGSAVLRQRFWAAFVADVGPDMSMVNVEAARLVGIFMKFGFVWVEELRRPVGEGSSELAFLEALALKVDV</sequence>
<gene>
    <name evidence="2" type="ORF">LLEC1_05663</name>
</gene>
<dbReference type="SUPFAM" id="SSF56112">
    <property type="entry name" value="Protein kinase-like (PK-like)"/>
    <property type="match status" value="1"/>
</dbReference>
<dbReference type="Gene3D" id="3.90.1200.10">
    <property type="match status" value="1"/>
</dbReference>
<reference evidence="2 3" key="1">
    <citation type="submission" date="2016-03" db="EMBL/GenBank/DDBJ databases">
        <title>Fine-scale spatial genetic structure of a fungal parasite of coffee scale insects.</title>
        <authorList>
            <person name="Jackson D."/>
            <person name="Zemenick K.A."/>
            <person name="Malloure B."/>
            <person name="Quandt C.A."/>
            <person name="James T.Y."/>
        </authorList>
    </citation>
    <scope>NUCLEOTIDE SEQUENCE [LARGE SCALE GENOMIC DNA]</scope>
    <source>
        <strain evidence="2 3">UM487</strain>
    </source>
</reference>
<evidence type="ECO:0000259" key="1">
    <source>
        <dbReference type="Pfam" id="PF01636"/>
    </source>
</evidence>
<dbReference type="AlphaFoldDB" id="A0A179IU16"/>
<dbReference type="InterPro" id="IPR011009">
    <property type="entry name" value="Kinase-like_dom_sf"/>
</dbReference>
<evidence type="ECO:0000313" key="2">
    <source>
        <dbReference type="EMBL" id="OAR05885.1"/>
    </source>
</evidence>
<dbReference type="OMA" id="VPGPAFC"/>
<comment type="caution">
    <text evidence="2">The sequence shown here is derived from an EMBL/GenBank/DDBJ whole genome shotgun (WGS) entry which is preliminary data.</text>
</comment>
<dbReference type="Pfam" id="PF01636">
    <property type="entry name" value="APH"/>
    <property type="match status" value="1"/>
</dbReference>
<dbReference type="OrthoDB" id="4865698at2759"/>
<organism evidence="2 3">
    <name type="scientific">Cordyceps confragosa</name>
    <name type="common">Lecanicillium lecanii</name>
    <dbReference type="NCBI Taxonomy" id="2714763"/>
    <lineage>
        <taxon>Eukaryota</taxon>
        <taxon>Fungi</taxon>
        <taxon>Dikarya</taxon>
        <taxon>Ascomycota</taxon>
        <taxon>Pezizomycotina</taxon>
        <taxon>Sordariomycetes</taxon>
        <taxon>Hypocreomycetidae</taxon>
        <taxon>Hypocreales</taxon>
        <taxon>Cordycipitaceae</taxon>
        <taxon>Akanthomyces</taxon>
    </lineage>
</organism>
<dbReference type="EMBL" id="LUKN01000052">
    <property type="protein sequence ID" value="OAR05885.1"/>
    <property type="molecule type" value="Genomic_DNA"/>
</dbReference>
<feature type="domain" description="Aminoglycoside phosphotransferase" evidence="1">
    <location>
        <begin position="89"/>
        <end position="241"/>
    </location>
</feature>
<protein>
    <recommendedName>
        <fullName evidence="1">Aminoglycoside phosphotransferase domain-containing protein</fullName>
    </recommendedName>
</protein>
<proteinExistence type="predicted"/>
<dbReference type="InterPro" id="IPR002575">
    <property type="entry name" value="Aminoglycoside_PTrfase"/>
</dbReference>
<accession>A0A179IU16</accession>
<evidence type="ECO:0000313" key="3">
    <source>
        <dbReference type="Proteomes" id="UP000243081"/>
    </source>
</evidence>